<sequence>MAFPGPAFLALWNDVTPQHAQEYNRWHTREHVPERVGIDGFIEGRRYRHALPGQREYFTAYGAVSPEVFRSMAYLNVIDEPTPWSANMRSTLTHVLRAPCRTQGSVGGGTGGAVACVRLQAASPTPSTSSGAVSPLLDACAALDGAVAAHLGEVFDAQPNAFAHWTAADMPTHVLLVETEDMAAAEALRERIASLAADALPVLAPPAVDVYSLIFAIGHDDVDASLRRTR</sequence>
<protein>
    <recommendedName>
        <fullName evidence="3">EthD domain-containing protein</fullName>
    </recommendedName>
</protein>
<accession>A0A5E4TZV4</accession>
<dbReference type="Proteomes" id="UP000333828">
    <property type="component" value="Unassembled WGS sequence"/>
</dbReference>
<dbReference type="RefSeq" id="WP_150683698.1">
    <property type="nucleotide sequence ID" value="NZ_CABPSI010000002.1"/>
</dbReference>
<proteinExistence type="predicted"/>
<gene>
    <name evidence="1" type="ORF">PIN31115_01714</name>
</gene>
<organism evidence="1 2">
    <name type="scientific">Pandoraea iniqua</name>
    <dbReference type="NCBI Taxonomy" id="2508288"/>
    <lineage>
        <taxon>Bacteria</taxon>
        <taxon>Pseudomonadati</taxon>
        <taxon>Pseudomonadota</taxon>
        <taxon>Betaproteobacteria</taxon>
        <taxon>Burkholderiales</taxon>
        <taxon>Burkholderiaceae</taxon>
        <taxon>Pandoraea</taxon>
    </lineage>
</organism>
<evidence type="ECO:0008006" key="3">
    <source>
        <dbReference type="Google" id="ProtNLM"/>
    </source>
</evidence>
<evidence type="ECO:0000313" key="1">
    <source>
        <dbReference type="EMBL" id="VVD93350.1"/>
    </source>
</evidence>
<reference evidence="1 2" key="1">
    <citation type="submission" date="2019-08" db="EMBL/GenBank/DDBJ databases">
        <authorList>
            <person name="Peeters C."/>
        </authorList>
    </citation>
    <scope>NUCLEOTIDE SEQUENCE [LARGE SCALE GENOMIC DNA]</scope>
    <source>
        <strain evidence="1 2">LMG 31115</strain>
    </source>
</reference>
<dbReference type="AlphaFoldDB" id="A0A5E4TZV4"/>
<name>A0A5E4TZV4_9BURK</name>
<keyword evidence="2" id="KW-1185">Reference proteome</keyword>
<dbReference type="EMBL" id="CABPSI010000002">
    <property type="protein sequence ID" value="VVD93350.1"/>
    <property type="molecule type" value="Genomic_DNA"/>
</dbReference>
<evidence type="ECO:0000313" key="2">
    <source>
        <dbReference type="Proteomes" id="UP000333828"/>
    </source>
</evidence>